<dbReference type="InterPro" id="IPR016024">
    <property type="entry name" value="ARM-type_fold"/>
</dbReference>
<name>A0A9P8TI68_WICPI</name>
<dbReference type="SUPFAM" id="SSF48371">
    <property type="entry name" value="ARM repeat"/>
    <property type="match status" value="2"/>
</dbReference>
<proteinExistence type="inferred from homology"/>
<evidence type="ECO:0000259" key="3">
    <source>
        <dbReference type="SMART" id="SM01308"/>
    </source>
</evidence>
<protein>
    <submittedName>
        <fullName evidence="5">Uncharacterized protein</fullName>
    </submittedName>
</protein>
<dbReference type="InterPro" id="IPR029452">
    <property type="entry name" value="RICTOR_V"/>
</dbReference>
<accession>A0A9P8TI68</accession>
<dbReference type="InterPro" id="IPR029451">
    <property type="entry name" value="RICTOR_M"/>
</dbReference>
<dbReference type="InterPro" id="IPR028267">
    <property type="entry name" value="Pianissimo_N"/>
</dbReference>
<dbReference type="AlphaFoldDB" id="A0A9P8TI68"/>
<dbReference type="InterPro" id="IPR028268">
    <property type="entry name" value="Pianissimo_fam"/>
</dbReference>
<dbReference type="SMART" id="SM01307">
    <property type="entry name" value="RICTOR_M"/>
    <property type="match status" value="1"/>
</dbReference>
<dbReference type="PANTHER" id="PTHR13298:SF11">
    <property type="entry name" value="RAPAMYCIN-INSENSITIVE COMPANION OF MTOR"/>
    <property type="match status" value="1"/>
</dbReference>
<feature type="domain" description="Rapamycin-insensitive companion of mTOR" evidence="4">
    <location>
        <begin position="876"/>
        <end position="948"/>
    </location>
</feature>
<dbReference type="SMART" id="SM01303">
    <property type="entry name" value="RasGEF_N_2"/>
    <property type="match status" value="1"/>
</dbReference>
<feature type="domain" description="Rapamycin-insensitive companion of mTOR middle" evidence="2">
    <location>
        <begin position="471"/>
        <end position="696"/>
    </location>
</feature>
<comment type="caution">
    <text evidence="5">The sequence shown here is derived from an EMBL/GenBank/DDBJ whole genome shotgun (WGS) entry which is preliminary data.</text>
</comment>
<organism evidence="5 6">
    <name type="scientific">Wickerhamomyces pijperi</name>
    <name type="common">Yeast</name>
    <name type="synonym">Pichia pijperi</name>
    <dbReference type="NCBI Taxonomy" id="599730"/>
    <lineage>
        <taxon>Eukaryota</taxon>
        <taxon>Fungi</taxon>
        <taxon>Dikarya</taxon>
        <taxon>Ascomycota</taxon>
        <taxon>Saccharomycotina</taxon>
        <taxon>Saccharomycetes</taxon>
        <taxon>Phaffomycetales</taxon>
        <taxon>Wickerhamomycetaceae</taxon>
        <taxon>Wickerhamomyces</taxon>
    </lineage>
</organism>
<evidence type="ECO:0000313" key="5">
    <source>
        <dbReference type="EMBL" id="KAH3679266.1"/>
    </source>
</evidence>
<gene>
    <name evidence="5" type="ORF">WICPIJ_008643</name>
</gene>
<reference evidence="5" key="2">
    <citation type="submission" date="2021-01" db="EMBL/GenBank/DDBJ databases">
        <authorList>
            <person name="Schikora-Tamarit M.A."/>
        </authorList>
    </citation>
    <scope>NUCLEOTIDE SEQUENCE</scope>
    <source>
        <strain evidence="5">CBS2887</strain>
    </source>
</reference>
<dbReference type="SMART" id="SM01310">
    <property type="entry name" value="RICTOR_V"/>
    <property type="match status" value="1"/>
</dbReference>
<evidence type="ECO:0000313" key="6">
    <source>
        <dbReference type="Proteomes" id="UP000774326"/>
    </source>
</evidence>
<dbReference type="OrthoDB" id="271111at2759"/>
<dbReference type="InterPro" id="IPR029453">
    <property type="entry name" value="Rictor_IV"/>
</dbReference>
<dbReference type="Pfam" id="PF14668">
    <property type="entry name" value="RICTOR_V"/>
    <property type="match status" value="1"/>
</dbReference>
<keyword evidence="6" id="KW-1185">Reference proteome</keyword>
<dbReference type="Pfam" id="PF14664">
    <property type="entry name" value="RICTOR_N"/>
    <property type="match status" value="1"/>
</dbReference>
<evidence type="ECO:0000259" key="2">
    <source>
        <dbReference type="SMART" id="SM01307"/>
    </source>
</evidence>
<evidence type="ECO:0000256" key="1">
    <source>
        <dbReference type="ARBA" id="ARBA00008878"/>
    </source>
</evidence>
<dbReference type="SMART" id="SM01308">
    <property type="entry name" value="RICTOR_N"/>
    <property type="match status" value="1"/>
</dbReference>
<dbReference type="Pfam" id="PF14666">
    <property type="entry name" value="RICTOR_M"/>
    <property type="match status" value="1"/>
</dbReference>
<sequence>MDNHIPVIPPDNEIISPTFIVTDLLTSLGEKNQDPDYLVTKGNDLVTLLKSNPYIKDDLVIGAFSHRLQTLLTHSKKEVVATGYRISRYIISGQESIKSLIALRVDVSIILSLSKSHLYDIEREEALKLLRKFMDTPNGYKELTKGICASVLSIAGQSDDKLRDISLETCCEICLLRPDLTPPSSLVQFILDDSPLPFDILSLATLVIIKLLNTPQGRSYFTPGDIKRLISPITDFDQVDLHRMENLSSAQKKIQRSTTDKLNSTCAAIIDILKSFNGLYLFSLEDFEPMKTLLSCLRYPDELVVSRILDLLLDVLFIKNFDITPVSGKTHLSPLNLKSISIMKGQYIGIVISVLLSCGIVDNLVYAITKGTNEVNSTKAGFLLIELHRLSVVILPEASTNYFKQVLSNLHTQDTDIIYLLEGLSRKSNKSSYTSPGLLHGETTGRPESYIANKKTQIKDTINPLKIYGYIDDIKLKLILSDTNVLSSKNFSKWDCGLIEALFQGPLMNGKRIEEVNRTSKFTKRLLSFFRPFKNKFSATKKSKSSKRFINLGCVIFNSLLQTTEGIKILQESKILPQIAECLAQIDPYSGFHAKDQIFSTERLSNTLTSGYFRMLGTLAENKEGFELIEKWKIFSMLHHISDNHFRRDDVLILFLDNITFSDCDTFVVILEKCLHSENQSLKTRALRILKTVLSESSTNSHKSALELIVSELYESIYDETTRKIIIETLNDFASQSAENVLQVVRMLPNIDILRLKFSNKTFDHMNTMSQSLVFRFLCTGEGFNFLNKVGFIDEQFQMWINGGGYISYVKDIENTLVSPNFNYTPVNLFQELVKTDEGWQMILKSGVLTELVGTVKQYSILLNQNAYSELLTFDSTKLKACIWSIGFISGSEKAYQKLESYGCIVDLLDICRKVPFLDIKATCFYIFGNFAKSAEGCELLDMMAWQTRICKFHTTCGVVLPLDVSGFIRPFESPVHLTNRIPASPAEDIQTHDKVIRTIIKLVGGLCSHINFDKYSNELFVLSKSHPDYFKNPEIFQIVLLFFECYTYKFTIRKFIIELFNTDGKMLDSLMKRFKKRTKEFQTKPQ</sequence>
<dbReference type="GO" id="GO:0031932">
    <property type="term" value="C:TORC2 complex"/>
    <property type="evidence" value="ECO:0007669"/>
    <property type="project" value="InterPro"/>
</dbReference>
<dbReference type="EMBL" id="JAEUBG010004968">
    <property type="protein sequence ID" value="KAH3679266.1"/>
    <property type="molecule type" value="Genomic_DNA"/>
</dbReference>
<comment type="similarity">
    <text evidence="1">Belongs to the RICTOR family.</text>
</comment>
<reference evidence="5" key="1">
    <citation type="journal article" date="2021" name="Open Biol.">
        <title>Shared evolutionary footprints suggest mitochondrial oxidative damage underlies multiple complex I losses in fungi.</title>
        <authorList>
            <person name="Schikora-Tamarit M.A."/>
            <person name="Marcet-Houben M."/>
            <person name="Nosek J."/>
            <person name="Gabaldon T."/>
        </authorList>
    </citation>
    <scope>NUCLEOTIDE SEQUENCE</scope>
    <source>
        <strain evidence="5">CBS2887</strain>
    </source>
</reference>
<evidence type="ECO:0000259" key="4">
    <source>
        <dbReference type="SMART" id="SM01310"/>
    </source>
</evidence>
<dbReference type="Proteomes" id="UP000774326">
    <property type="component" value="Unassembled WGS sequence"/>
</dbReference>
<feature type="domain" description="Rapamycin-insensitive companion of mTOR N-terminal" evidence="3">
    <location>
        <begin position="39"/>
        <end position="396"/>
    </location>
</feature>
<dbReference type="Pfam" id="PF14663">
    <property type="entry name" value="RasGEF_N_2"/>
    <property type="match status" value="1"/>
</dbReference>
<dbReference type="PANTHER" id="PTHR13298">
    <property type="entry name" value="CYTOSOLIC REGULATOR PIANISSIMO"/>
    <property type="match status" value="1"/>
</dbReference>
<dbReference type="GO" id="GO:0038203">
    <property type="term" value="P:TORC2 signaling"/>
    <property type="evidence" value="ECO:0007669"/>
    <property type="project" value="TreeGrafter"/>
</dbReference>